<reference evidence="1" key="1">
    <citation type="submission" date="2022-08" db="EMBL/GenBank/DDBJ databases">
        <title>Genome Sequence of Lecanicillium fungicola.</title>
        <authorList>
            <person name="Buettner E."/>
        </authorList>
    </citation>
    <scope>NUCLEOTIDE SEQUENCE</scope>
    <source>
        <strain evidence="1">Babe33</strain>
    </source>
</reference>
<proteinExistence type="predicted"/>
<name>A0ACC1MLR5_9HYPO</name>
<keyword evidence="2" id="KW-1185">Reference proteome</keyword>
<protein>
    <submittedName>
        <fullName evidence="1">Uncharacterized protein</fullName>
    </submittedName>
</protein>
<evidence type="ECO:0000313" key="1">
    <source>
        <dbReference type="EMBL" id="KAJ2967940.1"/>
    </source>
</evidence>
<dbReference type="Proteomes" id="UP001143910">
    <property type="component" value="Unassembled WGS sequence"/>
</dbReference>
<sequence length="1198" mass="132697">MSVDRWRRRASMASNSDLALVPTIATPQEPETAAGKKPRVLTKALRSLSSSSVDSMPTMPLRSSSSQRRLQKTSSGSGSMIERFQRRVSRDSPTVSPSDALPSPLLETPYASMEILKCVALKQDQSSRKNRADYLVLTDQCLSRFASFEAARLTFPQLAAREEPAIGRSGSSASMSGRTATESRLEIPLLAVVAVFVDVPAATTHFLDVWWMSHPSRPAYSRVQLSFSTARDRDEWLIMLHRTCRQKMRQSSSQGVIPDDIKSQIRRAVAEAEEVKNDDVKIPIFPVVRRSATSPRSPSDEASTSAEGGTSFYLAVGPLMCHLVEIRRSDSLKPTADLNVRASRYGTVTLARFQASVASHQQTFVMTFRLPFGKETRLALASIHYRRIIETVMKTDRILKPTWPQHLQQAIFEIRGLSPPLQLTSGNDYGGFDISLPAYCAAFAVPPPRWSIDWTTPSSPCFCLMPPETESRYSPLQLLAVFRALRYNGFFKAVSFADVDLTPLVGKQDSSQYGDSVVYYSANRIRMPEDLYEIMSEASVLEQEIHSLLFASDSIRSINLSNVLGIYHRQTRQRLMITGVDTLEKHTSELLRPIMELLKRQLSHCHSIILSGNPICTEDAEELRDTLNLRHVRLRRLELADCGLTDFALSDLWTALDRHADTLEIIDLSNNQGTARFEIVCNALSRLSRVNKLCIARSVRLASELSLFDDEALAGWHLRELDMSGVMLNDATVDSLANYLSNSISQSLGLLRLNNSGLTGAQMARLFRGMGRDRDMELYTNSNKIDDGIAELSDALAAGFGPLTWSLQIIDFSREESYITLLRGLAPNTSIKCLSLAGTSLPDAASETACQAVFEFLSNNTSVRFLDMSGYDSKLDEGRLGRGFSRALGGIRHNTQLEHLRVRNQMLNINVGDLADALAVNKTLRTVDCEFNDFTLSNLRYLITKLERNTSIRIFSAFASEELSRTMKKSIADAATPAPAKRVSMMSRFRPEKSNQSEQDASLIQVLKTEWDDAVNQLGAIADRNLGAYSNTMIADTAAIIQSHHALEADGAFVAVFDGLAMVDWKGLQSLVETRGAEASQRASMHARTNSSRSTADRLDSLHSSEAAASHSSEAGSSESGAATPLDVDYSVETVAGLQNDLDQWTIDCEGSDSNYIYADSQDADGGLQMKRYRKFPDEAINRIDEEDNVYEADRTPS</sequence>
<gene>
    <name evidence="1" type="ORF">NQ176_g9422</name>
</gene>
<accession>A0ACC1MLR5</accession>
<organism evidence="1 2">
    <name type="scientific">Zarea fungicola</name>
    <dbReference type="NCBI Taxonomy" id="93591"/>
    <lineage>
        <taxon>Eukaryota</taxon>
        <taxon>Fungi</taxon>
        <taxon>Dikarya</taxon>
        <taxon>Ascomycota</taxon>
        <taxon>Pezizomycotina</taxon>
        <taxon>Sordariomycetes</taxon>
        <taxon>Hypocreomycetidae</taxon>
        <taxon>Hypocreales</taxon>
        <taxon>Cordycipitaceae</taxon>
        <taxon>Zarea</taxon>
    </lineage>
</organism>
<comment type="caution">
    <text evidence="1">The sequence shown here is derived from an EMBL/GenBank/DDBJ whole genome shotgun (WGS) entry which is preliminary data.</text>
</comment>
<dbReference type="EMBL" id="JANJQO010002146">
    <property type="protein sequence ID" value="KAJ2967940.1"/>
    <property type="molecule type" value="Genomic_DNA"/>
</dbReference>
<evidence type="ECO:0000313" key="2">
    <source>
        <dbReference type="Proteomes" id="UP001143910"/>
    </source>
</evidence>